<feature type="binding site" evidence="1">
    <location>
        <position position="6"/>
    </location>
    <ligand>
        <name>a divalent metal cation</name>
        <dbReference type="ChEBI" id="CHEBI:60240"/>
        <label>1</label>
    </ligand>
</feature>
<protein>
    <submittedName>
        <fullName evidence="2">TatD-related deoxyribonuclease</fullName>
    </submittedName>
</protein>
<dbReference type="CDD" id="cd01310">
    <property type="entry name" value="TatD_DNAse"/>
    <property type="match status" value="1"/>
</dbReference>
<dbReference type="PANTHER" id="PTHR46124:SF2">
    <property type="entry name" value="D-AMINOACYL-TRNA DEACYLASE"/>
    <property type="match status" value="1"/>
</dbReference>
<dbReference type="GO" id="GO:0016788">
    <property type="term" value="F:hydrolase activity, acting on ester bonds"/>
    <property type="evidence" value="ECO:0007669"/>
    <property type="project" value="InterPro"/>
</dbReference>
<proteinExistence type="predicted"/>
<dbReference type="SUPFAM" id="SSF51556">
    <property type="entry name" value="Metallo-dependent hydrolases"/>
    <property type="match status" value="1"/>
</dbReference>
<accession>E0STT9</accession>
<feature type="binding site" evidence="1">
    <location>
        <position position="87"/>
    </location>
    <ligand>
        <name>a divalent metal cation</name>
        <dbReference type="ChEBI" id="CHEBI:60240"/>
        <label>1</label>
    </ligand>
</feature>
<reference evidence="2 3" key="1">
    <citation type="journal article" date="2010" name="Stand. Genomic Sci.">
        <title>Complete genome sequence of Ignisphaera aggregans type strain (AQ1.S1).</title>
        <authorList>
            <person name="Goker M."/>
            <person name="Held B."/>
            <person name="Lapidus A."/>
            <person name="Nolan M."/>
            <person name="Spring S."/>
            <person name="Yasawong M."/>
            <person name="Lucas S."/>
            <person name="Glavina Del Rio T."/>
            <person name="Tice H."/>
            <person name="Cheng J.F."/>
            <person name="Goodwin L."/>
            <person name="Tapia R."/>
            <person name="Pitluck S."/>
            <person name="Liolios K."/>
            <person name="Ivanova N."/>
            <person name="Mavromatis K."/>
            <person name="Mikhailova N."/>
            <person name="Pati A."/>
            <person name="Chen A."/>
            <person name="Palaniappan K."/>
            <person name="Brambilla E."/>
            <person name="Land M."/>
            <person name="Hauser L."/>
            <person name="Chang Y.J."/>
            <person name="Jeffries C.D."/>
            <person name="Brettin T."/>
            <person name="Detter J.C."/>
            <person name="Han C."/>
            <person name="Rohde M."/>
            <person name="Sikorski J."/>
            <person name="Woyke T."/>
            <person name="Bristow J."/>
            <person name="Eisen J.A."/>
            <person name="Markowitz V."/>
            <person name="Hugenholtz P."/>
            <person name="Kyrpides N.C."/>
            <person name="Klenk H.P."/>
        </authorList>
    </citation>
    <scope>NUCLEOTIDE SEQUENCE [LARGE SCALE GENOMIC DNA]</scope>
    <source>
        <strain evidence="3">DSM 17230 / JCM 13409 / AQ1.S1</strain>
    </source>
</reference>
<name>E0STT9_IGNAA</name>
<dbReference type="PIRSF" id="PIRSF005902">
    <property type="entry name" value="DNase_TatD"/>
    <property type="match status" value="1"/>
</dbReference>
<dbReference type="InterPro" id="IPR032466">
    <property type="entry name" value="Metal_Hydrolase"/>
</dbReference>
<evidence type="ECO:0000313" key="2">
    <source>
        <dbReference type="EMBL" id="ADM27705.1"/>
    </source>
</evidence>
<organism evidence="2 3">
    <name type="scientific">Ignisphaera aggregans (strain DSM 17230 / JCM 13409 / AQ1.S1)</name>
    <dbReference type="NCBI Taxonomy" id="583356"/>
    <lineage>
        <taxon>Archaea</taxon>
        <taxon>Thermoproteota</taxon>
        <taxon>Thermoprotei</taxon>
        <taxon>Desulfurococcales</taxon>
        <taxon>Desulfurococcaceae</taxon>
        <taxon>Ignisphaera</taxon>
    </lineage>
</organism>
<dbReference type="EMBL" id="CP002098">
    <property type="protein sequence ID" value="ADM27705.1"/>
    <property type="molecule type" value="Genomic_DNA"/>
</dbReference>
<dbReference type="AlphaFoldDB" id="E0STT9"/>
<dbReference type="GO" id="GO:0046872">
    <property type="term" value="F:metal ion binding"/>
    <property type="evidence" value="ECO:0007669"/>
    <property type="project" value="UniProtKB-KW"/>
</dbReference>
<dbReference type="Gene3D" id="3.20.20.140">
    <property type="entry name" value="Metal-dependent hydrolases"/>
    <property type="match status" value="1"/>
</dbReference>
<feature type="binding site" evidence="1">
    <location>
        <position position="146"/>
    </location>
    <ligand>
        <name>a divalent metal cation</name>
        <dbReference type="ChEBI" id="CHEBI:60240"/>
        <label>2</label>
    </ligand>
</feature>
<keyword evidence="1" id="KW-0479">Metal-binding</keyword>
<evidence type="ECO:0000256" key="1">
    <source>
        <dbReference type="PIRSR" id="PIRSR005902-1"/>
    </source>
</evidence>
<dbReference type="InterPro" id="IPR001130">
    <property type="entry name" value="TatD-like"/>
</dbReference>
<keyword evidence="3" id="KW-1185">Reference proteome</keyword>
<feature type="binding site" evidence="1">
    <location>
        <position position="123"/>
    </location>
    <ligand>
        <name>a divalent metal cation</name>
        <dbReference type="ChEBI" id="CHEBI:60240"/>
        <label>2</label>
    </ligand>
</feature>
<gene>
    <name evidence="2" type="ordered locus">Igag_0888</name>
</gene>
<feature type="binding site" evidence="1">
    <location>
        <position position="194"/>
    </location>
    <ligand>
        <name>a divalent metal cation</name>
        <dbReference type="ChEBI" id="CHEBI:60240"/>
        <label>1</label>
    </ligand>
</feature>
<evidence type="ECO:0000313" key="3">
    <source>
        <dbReference type="Proteomes" id="UP000001304"/>
    </source>
</evidence>
<dbReference type="KEGG" id="iag:Igag_0888"/>
<dbReference type="HOGENOM" id="CLU_031506_5_2_2"/>
<dbReference type="Proteomes" id="UP000001304">
    <property type="component" value="Chromosome"/>
</dbReference>
<dbReference type="Pfam" id="PF01026">
    <property type="entry name" value="TatD_DNase"/>
    <property type="match status" value="1"/>
</dbReference>
<sequence>MVLDAHCHLHEYSEESIENDIASLGIYVLAVSDDYKSSLRTLDLSRRFPWVIPAVGLHPWNVGDSSLQEARNIIDVIEARDVMVLGEIGLDKKFRYETFDKQIEILKMFLSIARDRNLVVNIHAAGAWREALELLYRYDISLAIIHWYTGPIELLKEIADRGYRITINPAISIQEKHREIVRAAPLEVMLLESDAPYRYRGIDMHPKMVLELYRVIASIKSIDIDSVIDVISRTSEEFLRKVKRF</sequence>
<dbReference type="STRING" id="583356.Igag_0888"/>
<dbReference type="BioCyc" id="IAGG583356:GHAH-872-MONOMER"/>
<feature type="binding site" evidence="1">
    <location>
        <position position="8"/>
    </location>
    <ligand>
        <name>a divalent metal cation</name>
        <dbReference type="ChEBI" id="CHEBI:60240"/>
        <label>1</label>
    </ligand>
</feature>
<dbReference type="PANTHER" id="PTHR46124">
    <property type="entry name" value="D-AMINOACYL-TRNA DEACYLASE"/>
    <property type="match status" value="1"/>
</dbReference>